<dbReference type="Proteomes" id="UP000515204">
    <property type="component" value="Unplaced"/>
</dbReference>
<evidence type="ECO:0000313" key="5">
    <source>
        <dbReference type="RefSeq" id="XP_014476324.1"/>
    </source>
</evidence>
<protein>
    <submittedName>
        <fullName evidence="5">Kinesin-like protein KIF23</fullName>
    </submittedName>
</protein>
<keyword evidence="4" id="KW-1185">Reference proteome</keyword>
<organism evidence="4 5">
    <name type="scientific">Dinoponera quadriceps</name>
    <name type="common">South American ant</name>
    <dbReference type="NCBI Taxonomy" id="609295"/>
    <lineage>
        <taxon>Eukaryota</taxon>
        <taxon>Metazoa</taxon>
        <taxon>Ecdysozoa</taxon>
        <taxon>Arthropoda</taxon>
        <taxon>Hexapoda</taxon>
        <taxon>Insecta</taxon>
        <taxon>Pterygota</taxon>
        <taxon>Neoptera</taxon>
        <taxon>Endopterygota</taxon>
        <taxon>Hymenoptera</taxon>
        <taxon>Apocrita</taxon>
        <taxon>Aculeata</taxon>
        <taxon>Formicoidea</taxon>
        <taxon>Formicidae</taxon>
        <taxon>Ponerinae</taxon>
        <taxon>Ponerini</taxon>
        <taxon>Dinoponera</taxon>
    </lineage>
</organism>
<feature type="coiled-coil region" evidence="1">
    <location>
        <begin position="155"/>
        <end position="182"/>
    </location>
</feature>
<dbReference type="KEGG" id="dqu:106745326"/>
<evidence type="ECO:0000256" key="1">
    <source>
        <dbReference type="SAM" id="Coils"/>
    </source>
</evidence>
<name>A0A6P3XEN1_DINQU</name>
<evidence type="ECO:0000256" key="2">
    <source>
        <dbReference type="SAM" id="MobiDB-lite"/>
    </source>
</evidence>
<feature type="region of interest" description="Disordered" evidence="2">
    <location>
        <begin position="189"/>
        <end position="269"/>
    </location>
</feature>
<feature type="domain" description="Kinesin-like protein Kif23 Arf6-interacting" evidence="3">
    <location>
        <begin position="271"/>
        <end position="373"/>
    </location>
</feature>
<dbReference type="GeneID" id="106745326"/>
<feature type="compositionally biased region" description="Basic and acidic residues" evidence="2">
    <location>
        <begin position="244"/>
        <end position="269"/>
    </location>
</feature>
<feature type="region of interest" description="Disordered" evidence="2">
    <location>
        <begin position="370"/>
        <end position="390"/>
    </location>
</feature>
<dbReference type="RefSeq" id="XP_014476324.1">
    <property type="nucleotide sequence ID" value="XM_014620838.1"/>
</dbReference>
<dbReference type="Gene3D" id="2.60.40.4330">
    <property type="entry name" value="Kinesin-like protein Kif23, Arf6-interacting domain"/>
    <property type="match status" value="1"/>
</dbReference>
<evidence type="ECO:0000313" key="4">
    <source>
        <dbReference type="Proteomes" id="UP000515204"/>
    </source>
</evidence>
<evidence type="ECO:0000259" key="3">
    <source>
        <dbReference type="Pfam" id="PF16540"/>
    </source>
</evidence>
<proteinExistence type="predicted"/>
<gene>
    <name evidence="5" type="primary">LOC106745326</name>
</gene>
<feature type="compositionally biased region" description="Polar residues" evidence="2">
    <location>
        <begin position="371"/>
        <end position="390"/>
    </location>
</feature>
<sequence>MAGAEAEPVSTAELTGPDDEQVIVNLIQSLMKNIQTRDLLRDDLRQKQNNFRNILVELDRENSSLQVENASLRNYSDQQRKIISSLEERTCKLDNQVDSLLYKLNNANDALRNTQQEVRDRDRQLKQHAIDKQKIIEKCSNKIRAEIDRMTREFETKLHEQRERLESHIKKQEEKLKLMKQILANNDNTSDNVAVAAQPNPKPRTEAPEEEPVSTILAKKLSTAETIDSQTPSTSTIGSADATTKSDAEATRNVSKDSVEPYKPSRRDKVPVVNPRYQSRNANKWIDHRPGRLVPVGTILQPQTPSKRSVTKLTDPKPFTSRSARYCLYAQEQDTDGELETRLYKANVLPTSGGGAQVVFNDIECLKQVSPARQKQQSRLVDAENSSVHS</sequence>
<dbReference type="OrthoDB" id="8123163at2759"/>
<dbReference type="Pfam" id="PF16540">
    <property type="entry name" value="MKLP1_Arf_bdg"/>
    <property type="match status" value="1"/>
</dbReference>
<accession>A0A6P3XEN1</accession>
<dbReference type="InterPro" id="IPR032384">
    <property type="entry name" value="Kif23_Arf-bd"/>
</dbReference>
<keyword evidence="1" id="KW-0175">Coiled coil</keyword>
<feature type="compositionally biased region" description="Polar residues" evidence="2">
    <location>
        <begin position="223"/>
        <end position="243"/>
    </location>
</feature>
<feature type="coiled-coil region" evidence="1">
    <location>
        <begin position="97"/>
        <end position="124"/>
    </location>
</feature>
<reference evidence="5" key="1">
    <citation type="submission" date="2025-08" db="UniProtKB">
        <authorList>
            <consortium name="RefSeq"/>
        </authorList>
    </citation>
    <scope>IDENTIFICATION</scope>
</reference>
<dbReference type="InterPro" id="IPR038105">
    <property type="entry name" value="Kif23_Arf-bd_sf"/>
</dbReference>
<dbReference type="AlphaFoldDB" id="A0A6P3XEN1"/>